<dbReference type="Proteomes" id="UP001501079">
    <property type="component" value="Unassembled WGS sequence"/>
</dbReference>
<dbReference type="RefSeq" id="WP_344755906.1">
    <property type="nucleotide sequence ID" value="NZ_BAABBW010000005.1"/>
</dbReference>
<organism evidence="2 3">
    <name type="scientific">Gryllotalpicola koreensis</name>
    <dbReference type="NCBI Taxonomy" id="993086"/>
    <lineage>
        <taxon>Bacteria</taxon>
        <taxon>Bacillati</taxon>
        <taxon>Actinomycetota</taxon>
        <taxon>Actinomycetes</taxon>
        <taxon>Micrococcales</taxon>
        <taxon>Microbacteriaceae</taxon>
        <taxon>Gryllotalpicola</taxon>
    </lineage>
</organism>
<keyword evidence="1" id="KW-0472">Membrane</keyword>
<keyword evidence="1" id="KW-0812">Transmembrane</keyword>
<comment type="caution">
    <text evidence="2">The sequence shown here is derived from an EMBL/GenBank/DDBJ whole genome shotgun (WGS) entry which is preliminary data.</text>
</comment>
<evidence type="ECO:0000256" key="1">
    <source>
        <dbReference type="SAM" id="Phobius"/>
    </source>
</evidence>
<evidence type="ECO:0000313" key="3">
    <source>
        <dbReference type="Proteomes" id="UP001501079"/>
    </source>
</evidence>
<protein>
    <recommendedName>
        <fullName evidence="4">Integral membrane protein</fullName>
    </recommendedName>
</protein>
<sequence>MTRAWWRPAVAVVLLALVVMLAPLSVVARWTHTHVSDTDGYLALVTPLAENAAVQSAITEQATTAITARVDLPGLGALVRSQLQRFVQSDAFPDVWKAANREAHRQFVGVVTGEGTREVTVEDGTVSLSLAGLGEAVRQSLDERGVPGASLIPIIDVSFTIFESEHIVTLQRGFRLLDRTWGLLPFITALLLAAAIAIARSRLRTATIAALCVALGMGLLAIALAVVRARYLAELPQTVSAPAAAAVFDALAAPMRTTLWGWLIAAFGSAVVLAALGIGWTRIVHRPARRTA</sequence>
<name>A0ABP8A6G7_9MICO</name>
<evidence type="ECO:0008006" key="4">
    <source>
        <dbReference type="Google" id="ProtNLM"/>
    </source>
</evidence>
<gene>
    <name evidence="2" type="ORF">GCM10022287_30180</name>
</gene>
<dbReference type="EMBL" id="BAABBW010000005">
    <property type="protein sequence ID" value="GAA4178890.1"/>
    <property type="molecule type" value="Genomic_DNA"/>
</dbReference>
<feature type="transmembrane region" description="Helical" evidence="1">
    <location>
        <begin position="206"/>
        <end position="227"/>
    </location>
</feature>
<proteinExistence type="predicted"/>
<feature type="transmembrane region" description="Helical" evidence="1">
    <location>
        <begin position="181"/>
        <end position="199"/>
    </location>
</feature>
<keyword evidence="3" id="KW-1185">Reference proteome</keyword>
<keyword evidence="1" id="KW-1133">Transmembrane helix</keyword>
<feature type="transmembrane region" description="Helical" evidence="1">
    <location>
        <begin position="259"/>
        <end position="280"/>
    </location>
</feature>
<evidence type="ECO:0000313" key="2">
    <source>
        <dbReference type="EMBL" id="GAA4178890.1"/>
    </source>
</evidence>
<reference evidence="3" key="1">
    <citation type="journal article" date="2019" name="Int. J. Syst. Evol. Microbiol.">
        <title>The Global Catalogue of Microorganisms (GCM) 10K type strain sequencing project: providing services to taxonomists for standard genome sequencing and annotation.</title>
        <authorList>
            <consortium name="The Broad Institute Genomics Platform"/>
            <consortium name="The Broad Institute Genome Sequencing Center for Infectious Disease"/>
            <person name="Wu L."/>
            <person name="Ma J."/>
        </authorList>
    </citation>
    <scope>NUCLEOTIDE SEQUENCE [LARGE SCALE GENOMIC DNA]</scope>
    <source>
        <strain evidence="3">JCM 17591</strain>
    </source>
</reference>
<accession>A0ABP8A6G7</accession>